<dbReference type="Proteomes" id="UP000437736">
    <property type="component" value="Unassembled WGS sequence"/>
</dbReference>
<evidence type="ECO:0000256" key="1">
    <source>
        <dbReference type="SAM" id="MobiDB-lite"/>
    </source>
</evidence>
<name>A0ABW9QRD3_9ACTN</name>
<sequence>MVDGGGGTVVGTGDVGGEVGGTDDEGGGGAVVDAGAVVGLVELGLAGARRHTTTEPARVRIPYTWPTVESETTDAAARLTGDVARRAAPYART</sequence>
<evidence type="ECO:0000313" key="2">
    <source>
        <dbReference type="EMBL" id="MST32016.1"/>
    </source>
</evidence>
<protein>
    <submittedName>
        <fullName evidence="2">Uncharacterized protein</fullName>
    </submittedName>
</protein>
<proteinExistence type="predicted"/>
<keyword evidence="3" id="KW-1185">Reference proteome</keyword>
<gene>
    <name evidence="2" type="ORF">GHK86_04655</name>
</gene>
<accession>A0ABW9QRD3</accession>
<feature type="compositionally biased region" description="Gly residues" evidence="1">
    <location>
        <begin position="1"/>
        <end position="20"/>
    </location>
</feature>
<comment type="caution">
    <text evidence="2">The sequence shown here is derived from an EMBL/GenBank/DDBJ whole genome shotgun (WGS) entry which is preliminary data.</text>
</comment>
<evidence type="ECO:0000313" key="3">
    <source>
        <dbReference type="Proteomes" id="UP000437736"/>
    </source>
</evidence>
<dbReference type="EMBL" id="WJHE01000196">
    <property type="protein sequence ID" value="MST32016.1"/>
    <property type="molecule type" value="Genomic_DNA"/>
</dbReference>
<reference evidence="2 3" key="1">
    <citation type="submission" date="2019-11" db="EMBL/GenBank/DDBJ databases">
        <title>Acidiferrimicrobium australis gen. nov., sp. nov., an acidophilic and obligately heterotrophic, member of the Actinobacteria that catalyses dissimilatory oxido- reduction of iron isolated from metal-rich acidic water in Chile.</title>
        <authorList>
            <person name="Gonzalez D."/>
            <person name="Huber K."/>
            <person name="Hedrich S."/>
            <person name="Rojas-Villalobos C."/>
            <person name="Quatrini R."/>
            <person name="Dinamarca M.A."/>
            <person name="Schwarz A."/>
            <person name="Canales C."/>
            <person name="Nancucheo I."/>
        </authorList>
    </citation>
    <scope>NUCLEOTIDE SEQUENCE [LARGE SCALE GENOMIC DNA]</scope>
    <source>
        <strain evidence="2 3">USS-CCA1</strain>
    </source>
</reference>
<feature type="region of interest" description="Disordered" evidence="1">
    <location>
        <begin position="1"/>
        <end position="28"/>
    </location>
</feature>
<organism evidence="2 3">
    <name type="scientific">Acidiferrimicrobium australe</name>
    <dbReference type="NCBI Taxonomy" id="2664430"/>
    <lineage>
        <taxon>Bacteria</taxon>
        <taxon>Bacillati</taxon>
        <taxon>Actinomycetota</taxon>
        <taxon>Acidimicrobiia</taxon>
        <taxon>Acidimicrobiales</taxon>
        <taxon>Acidimicrobiaceae</taxon>
        <taxon>Acidiferrimicrobium</taxon>
    </lineage>
</organism>